<dbReference type="AlphaFoldDB" id="A0A7S3G702"/>
<dbReference type="EMBL" id="HBIB01016231">
    <property type="protein sequence ID" value="CAE0248355.1"/>
    <property type="molecule type" value="Transcribed_RNA"/>
</dbReference>
<accession>A0A7S3G702</accession>
<sequence>MWWYKENTILVDCIWLNESLFRKPFPMVIPIHQAGVVSVDFVEIEHCDVPSTEALRLVHISKGSIHMELLMNIGVDKGKEEDSYETGMFLDAELVVVGTHRGVYDTHPFCNISFQESWELSHIRKDLKTIFANETFKNEWEKEITKNTSGTPFEDKDVAQDILSFLMQLPTCD</sequence>
<gene>
    <name evidence="1" type="ORF">PBIL07802_LOCUS10550</name>
    <name evidence="2" type="ORF">PBIL07802_LOCUS10551</name>
</gene>
<dbReference type="EMBL" id="HBIB01016230">
    <property type="protein sequence ID" value="CAE0248354.1"/>
    <property type="molecule type" value="Transcribed_RNA"/>
</dbReference>
<evidence type="ECO:0000313" key="2">
    <source>
        <dbReference type="EMBL" id="CAE0248355.1"/>
    </source>
</evidence>
<name>A0A7S3G702_9EUKA</name>
<protein>
    <submittedName>
        <fullName evidence="1">Uncharacterized protein</fullName>
    </submittedName>
</protein>
<reference evidence="1" key="1">
    <citation type="submission" date="2021-01" db="EMBL/GenBank/DDBJ databases">
        <authorList>
            <person name="Corre E."/>
            <person name="Pelletier E."/>
            <person name="Niang G."/>
            <person name="Scheremetjew M."/>
            <person name="Finn R."/>
            <person name="Kale V."/>
            <person name="Holt S."/>
            <person name="Cochrane G."/>
            <person name="Meng A."/>
            <person name="Brown T."/>
            <person name="Cohen L."/>
        </authorList>
    </citation>
    <scope>NUCLEOTIDE SEQUENCE</scope>
    <source>
        <strain evidence="1">NIES-2562</strain>
    </source>
</reference>
<proteinExistence type="predicted"/>
<organism evidence="1">
    <name type="scientific">Palpitomonas bilix</name>
    <dbReference type="NCBI Taxonomy" id="652834"/>
    <lineage>
        <taxon>Eukaryota</taxon>
        <taxon>Eukaryota incertae sedis</taxon>
    </lineage>
</organism>
<evidence type="ECO:0000313" key="1">
    <source>
        <dbReference type="EMBL" id="CAE0248354.1"/>
    </source>
</evidence>